<dbReference type="RefSeq" id="WP_290001310.1">
    <property type="nucleotide sequence ID" value="NZ_JAUEPH010000006.1"/>
</dbReference>
<dbReference type="SUPFAM" id="SSF74853">
    <property type="entry name" value="Lamin A/C globular tail domain"/>
    <property type="match status" value="1"/>
</dbReference>
<feature type="signal peptide" evidence="2">
    <location>
        <begin position="1"/>
        <end position="20"/>
    </location>
</feature>
<feature type="chain" id="PRO_5046430784" description="LTD domain-containing protein" evidence="2">
    <location>
        <begin position="21"/>
        <end position="832"/>
    </location>
</feature>
<gene>
    <name evidence="3" type="ORF">QVH07_13715</name>
</gene>
<dbReference type="EMBL" id="JAUEPH010000006">
    <property type="protein sequence ID" value="MDN3205216.1"/>
    <property type="molecule type" value="Genomic_DNA"/>
</dbReference>
<accession>A0ABT7YFB6</accession>
<evidence type="ECO:0000313" key="3">
    <source>
        <dbReference type="EMBL" id="MDN3205216.1"/>
    </source>
</evidence>
<name>A0ABT7YFB6_9BACT</name>
<sequence>MFTFLTFWLTLWFFALNASDAETNLIAQNFEEDFSIQSTPQEFLPDWSGNEVRDGSSRIFQVENLGRDGSRALAVQPISTFNGELLVKLDLRNFEDPSLFFFAKSVQNGSGNRSAEVYYSFGLDGDFSDPIILGGPEEFKNEDQDFRKFELEIPEELRGLEIHLKLSILYGEGSGTAARWIMDDFSYGDFVPDTDPPVISEVRGFDSDEIEIRFSEPIDPVFSQILINYKLDGLEPNQVVLKEDSVVNLRFDQSLEEGKNYELFIQSISDLEGSESQNLKFDFQFFDPTDIPKKALVINELMPAPRSGNDLPNVEYLELFHAGEKLFRIDSISIQVGERIAILPEFWIDPNELVLLVPQGSQDDFLGLSKVIPLESWPTLLNSGATINLKNGGRIIDKISYSNSSWADSELASGGYSLEVVNPFLACDQSELLRPSIDPFRGTPGRENSVLNLSPDEEAPTLRNFGFLNETAVFFEFNEPISQNNEEISLLFSGGIKLDSVEVSGSLVTFYSETPFVSNQIYQVDGLEVSDCAGIFFDGPFPFEIIFPRKAQIGEVLINEILFNPISGEPKFVELANRTNDYLEIGDWFLANEDDMGEPDNLKMLSDDGLILFPEDFIAITEDTVRLRAGYLEGLNGNLFQIPSLPSYPISGGTVRVLDSQGQSSDRFTFSEDLHHPLLRDPKGVSLERISLNQGSDNVQNWQSAAESQGFATPGRENSQAFEAIPSGELISIDPEVFDPEGTNGQTFTNISFSLDEPGWVGSFKIYDLNGRLIQPLAENALLGTNGFYTWTGIDQTGNRVPVGYYILLVELFNPNGETFAIKKTIVIAQKL</sequence>
<dbReference type="InterPro" id="IPR036415">
    <property type="entry name" value="Lamin_tail_dom_sf"/>
</dbReference>
<protein>
    <recommendedName>
        <fullName evidence="5">LTD domain-containing protein</fullName>
    </recommendedName>
</protein>
<evidence type="ECO:0000313" key="4">
    <source>
        <dbReference type="Proteomes" id="UP001171916"/>
    </source>
</evidence>
<organism evidence="3 4">
    <name type="scientific">Algoriphagus sediminis</name>
    <dbReference type="NCBI Taxonomy" id="3057113"/>
    <lineage>
        <taxon>Bacteria</taxon>
        <taxon>Pseudomonadati</taxon>
        <taxon>Bacteroidota</taxon>
        <taxon>Cytophagia</taxon>
        <taxon>Cytophagales</taxon>
        <taxon>Cyclobacteriaceae</taxon>
        <taxon>Algoriphagus</taxon>
    </lineage>
</organism>
<proteinExistence type="predicted"/>
<dbReference type="Proteomes" id="UP001171916">
    <property type="component" value="Unassembled WGS sequence"/>
</dbReference>
<reference evidence="3" key="1">
    <citation type="submission" date="2023-06" db="EMBL/GenBank/DDBJ databases">
        <title>Robiginitalea aurantiacus sp. nov. and Algoriphagus sediminis sp. nov., isolated from coastal sediment.</title>
        <authorList>
            <person name="Zhou Z.Y."/>
            <person name="An J."/>
            <person name="Jia Y.W."/>
            <person name="Du Z.J."/>
        </authorList>
    </citation>
    <scope>NUCLEOTIDE SEQUENCE</scope>
    <source>
        <strain evidence="3">C2-7</strain>
    </source>
</reference>
<evidence type="ECO:0008006" key="5">
    <source>
        <dbReference type="Google" id="ProtNLM"/>
    </source>
</evidence>
<keyword evidence="4" id="KW-1185">Reference proteome</keyword>
<dbReference type="Gene3D" id="2.60.40.4070">
    <property type="match status" value="1"/>
</dbReference>
<comment type="caution">
    <text evidence="3">The sequence shown here is derived from an EMBL/GenBank/DDBJ whole genome shotgun (WGS) entry which is preliminary data.</text>
</comment>
<dbReference type="Gene3D" id="2.60.40.1220">
    <property type="match status" value="1"/>
</dbReference>
<evidence type="ECO:0000256" key="1">
    <source>
        <dbReference type="ARBA" id="ARBA00022729"/>
    </source>
</evidence>
<dbReference type="InterPro" id="IPR014755">
    <property type="entry name" value="Cu-Rt/internalin_Ig-like"/>
</dbReference>
<evidence type="ECO:0000256" key="2">
    <source>
        <dbReference type="SAM" id="SignalP"/>
    </source>
</evidence>
<keyword evidence="1 2" id="KW-0732">Signal</keyword>